<dbReference type="EMBL" id="DF237050">
    <property type="protein sequence ID" value="GAQ82124.1"/>
    <property type="molecule type" value="Genomic_DNA"/>
</dbReference>
<keyword evidence="3" id="KW-1185">Reference proteome</keyword>
<dbReference type="SUPFAM" id="SSF49777">
    <property type="entry name" value="PEBP-like"/>
    <property type="match status" value="1"/>
</dbReference>
<dbReference type="STRING" id="105231.A0A1Y1HU20"/>
<dbReference type="Gene3D" id="3.90.280.10">
    <property type="entry name" value="PEBP-like"/>
    <property type="match status" value="1"/>
</dbReference>
<gene>
    <name evidence="2" type="ORF">KFL_001010090</name>
</gene>
<dbReference type="Pfam" id="PF01161">
    <property type="entry name" value="PBP"/>
    <property type="match status" value="1"/>
</dbReference>
<protein>
    <submittedName>
        <fullName evidence="2">PEBP (Phosphatidylethanolamine-binding protein) family protein</fullName>
    </submittedName>
</protein>
<dbReference type="InterPro" id="IPR036610">
    <property type="entry name" value="PEBP-like_sf"/>
</dbReference>
<dbReference type="CDD" id="cd00866">
    <property type="entry name" value="PEBP_euk"/>
    <property type="match status" value="1"/>
</dbReference>
<evidence type="ECO:0000256" key="1">
    <source>
        <dbReference type="SAM" id="MobiDB-lite"/>
    </source>
</evidence>
<dbReference type="InterPro" id="IPR035810">
    <property type="entry name" value="PEBP_euk"/>
</dbReference>
<dbReference type="OrthoDB" id="2506647at2759"/>
<dbReference type="Proteomes" id="UP000054558">
    <property type="component" value="Unassembled WGS sequence"/>
</dbReference>
<accession>A0A1Y1HU20</accession>
<dbReference type="PANTHER" id="PTHR11362:SF82">
    <property type="entry name" value="PHOSPHATIDYLETHANOLAMINE-BINDING PROTEIN 4"/>
    <property type="match status" value="1"/>
</dbReference>
<reference evidence="2 3" key="1">
    <citation type="journal article" date="2014" name="Nat. Commun.">
        <title>Klebsormidium flaccidum genome reveals primary factors for plant terrestrial adaptation.</title>
        <authorList>
            <person name="Hori K."/>
            <person name="Maruyama F."/>
            <person name="Fujisawa T."/>
            <person name="Togashi T."/>
            <person name="Yamamoto N."/>
            <person name="Seo M."/>
            <person name="Sato S."/>
            <person name="Yamada T."/>
            <person name="Mori H."/>
            <person name="Tajima N."/>
            <person name="Moriyama T."/>
            <person name="Ikeuchi M."/>
            <person name="Watanabe M."/>
            <person name="Wada H."/>
            <person name="Kobayashi K."/>
            <person name="Saito M."/>
            <person name="Masuda T."/>
            <person name="Sasaki-Sekimoto Y."/>
            <person name="Mashiguchi K."/>
            <person name="Awai K."/>
            <person name="Shimojima M."/>
            <person name="Masuda S."/>
            <person name="Iwai M."/>
            <person name="Nobusawa T."/>
            <person name="Narise T."/>
            <person name="Kondo S."/>
            <person name="Saito H."/>
            <person name="Sato R."/>
            <person name="Murakawa M."/>
            <person name="Ihara Y."/>
            <person name="Oshima-Yamada Y."/>
            <person name="Ohtaka K."/>
            <person name="Satoh M."/>
            <person name="Sonobe K."/>
            <person name="Ishii M."/>
            <person name="Ohtani R."/>
            <person name="Kanamori-Sato M."/>
            <person name="Honoki R."/>
            <person name="Miyazaki D."/>
            <person name="Mochizuki H."/>
            <person name="Umetsu J."/>
            <person name="Higashi K."/>
            <person name="Shibata D."/>
            <person name="Kamiya Y."/>
            <person name="Sato N."/>
            <person name="Nakamura Y."/>
            <person name="Tabata S."/>
            <person name="Ida S."/>
            <person name="Kurokawa K."/>
            <person name="Ohta H."/>
        </authorList>
    </citation>
    <scope>NUCLEOTIDE SEQUENCE [LARGE SCALE GENOMIC DNA]</scope>
    <source>
        <strain evidence="2 3">NIES-2285</strain>
    </source>
</reference>
<feature type="compositionally biased region" description="Basic and acidic residues" evidence="1">
    <location>
        <begin position="1"/>
        <end position="11"/>
    </location>
</feature>
<name>A0A1Y1HU20_KLENI</name>
<feature type="compositionally biased region" description="Low complexity" evidence="1">
    <location>
        <begin position="53"/>
        <end position="64"/>
    </location>
</feature>
<dbReference type="OMA" id="EMTCGSE"/>
<feature type="region of interest" description="Disordered" evidence="1">
    <location>
        <begin position="1"/>
        <end position="64"/>
    </location>
</feature>
<proteinExistence type="predicted"/>
<sequence>MAHPGGEKSEMAGEEASTQGRIEEQTAASTQGGTATSAGPRTQVEESSQTDQPAPSTPFASTTASPTLMSELEAAGIVPDVLDTFNPSAQLNLVFGTDKGTLQIENGERYASADLKSSPMLSIHENFVEAQSHLYTVVLVDLDSPDPTNPGNGEYLHWLVTNIPGPQATSDAALMDPAKVGKVVASYEPIQPKGDLPHRYAFVLFRQRPTAVLDIPSTDDRRQFKMSSFLMSSAVAAPVMAGYFTSSH</sequence>
<dbReference type="PANTHER" id="PTHR11362">
    <property type="entry name" value="PHOSPHATIDYLETHANOLAMINE-BINDING PROTEIN"/>
    <property type="match status" value="1"/>
</dbReference>
<evidence type="ECO:0000313" key="3">
    <source>
        <dbReference type="Proteomes" id="UP000054558"/>
    </source>
</evidence>
<organism evidence="2 3">
    <name type="scientific">Klebsormidium nitens</name>
    <name type="common">Green alga</name>
    <name type="synonym">Ulothrix nitens</name>
    <dbReference type="NCBI Taxonomy" id="105231"/>
    <lineage>
        <taxon>Eukaryota</taxon>
        <taxon>Viridiplantae</taxon>
        <taxon>Streptophyta</taxon>
        <taxon>Klebsormidiophyceae</taxon>
        <taxon>Klebsormidiales</taxon>
        <taxon>Klebsormidiaceae</taxon>
        <taxon>Klebsormidium</taxon>
    </lineage>
</organism>
<evidence type="ECO:0000313" key="2">
    <source>
        <dbReference type="EMBL" id="GAQ82124.1"/>
    </source>
</evidence>
<dbReference type="AlphaFoldDB" id="A0A1Y1HU20"/>
<dbReference type="InterPro" id="IPR008914">
    <property type="entry name" value="PEBP"/>
</dbReference>
<feature type="compositionally biased region" description="Low complexity" evidence="1">
    <location>
        <begin position="25"/>
        <end position="39"/>
    </location>
</feature>